<evidence type="ECO:0000259" key="2">
    <source>
        <dbReference type="PROSITE" id="PS50994"/>
    </source>
</evidence>
<reference evidence="3 4" key="1">
    <citation type="submission" date="2022-01" db="EMBL/GenBank/DDBJ databases">
        <title>A high-quality chromosome-level genome assembly of rohu carp, Labeo rohita.</title>
        <authorList>
            <person name="Arick M.A. II"/>
            <person name="Hsu C.-Y."/>
            <person name="Magbanua Z."/>
            <person name="Pechanova O."/>
            <person name="Grover C."/>
            <person name="Miller E."/>
            <person name="Thrash A."/>
            <person name="Ezzel L."/>
            <person name="Alam S."/>
            <person name="Benzie J."/>
            <person name="Hamilton M."/>
            <person name="Karsi A."/>
            <person name="Lawrence M.L."/>
            <person name="Peterson D.G."/>
        </authorList>
    </citation>
    <scope>NUCLEOTIDE SEQUENCE [LARGE SCALE GENOMIC DNA]</scope>
    <source>
        <strain evidence="4">BAU-BD-2019</strain>
        <tissue evidence="3">Blood</tissue>
    </source>
</reference>
<dbReference type="InterPro" id="IPR041588">
    <property type="entry name" value="Integrase_H2C2"/>
</dbReference>
<protein>
    <recommendedName>
        <fullName evidence="1">Gypsy retrotransposon integrase-like protein 1</fullName>
    </recommendedName>
</protein>
<feature type="domain" description="Integrase catalytic" evidence="2">
    <location>
        <begin position="246"/>
        <end position="362"/>
    </location>
</feature>
<dbReference type="Proteomes" id="UP000830375">
    <property type="component" value="Unassembled WGS sequence"/>
</dbReference>
<dbReference type="PANTHER" id="PTHR37984:SF5">
    <property type="entry name" value="PROTEIN NYNRIN-LIKE"/>
    <property type="match status" value="1"/>
</dbReference>
<dbReference type="EMBL" id="JACTAM010000004">
    <property type="protein sequence ID" value="KAI2665719.1"/>
    <property type="molecule type" value="Genomic_DNA"/>
</dbReference>
<gene>
    <name evidence="3" type="ORF">H4Q32_022804</name>
</gene>
<sequence length="632" mass="71087">MSIDDDPTGRRARWILELDPLNWVIVHKDGHQHKNADALSRRPEESDMDVVEGSVKSALQVNVVSSDQTDINISCSPEVVDSAGDVTMEKSNNLEGMSPFNALSHSLSDIRVMQNVDPDIKTALSWVEHSQRPSRKNLQGASQCLQKLWTEFNRLFIINGLLCRSVHCPLTTSAHFSSERVWERARQFCYWPSMYRDIKGWCEQCKACQMRRSPVPAYRAPMGGSQSVRPFERVAMDILATCDFKRKPSAQTVAHCLFEDYVLLHGVPEALHSDQGRQFEAEVVQTLCHLLNIKKTRTTPYNPKSDGMIEHFNRTLIDQLAKKLLTYGGEWDDYVKHVAFAYNTTTHSSTRFTPFFLTHGREAQVLADVLLPTHALDSQMSVSLAEFVSSLLTRLNSAFGGAWMHSEAAHEHQKLCHDVGLRHRPYDVGAMVWLHNLVESRRKLAPNWKGPYKIVQVMDSCGELGLTYQIVNPFDAAEDYYSARNCGRTDGAWFDLRLTNQQKGAFRSAHTVSNASYLQPESLPLESDVSGGAECVSPQKELNALSDSQCSVKGTEPSYGIVMPCQQKEPTPMDCLLLLPLLLHGLLPVWWPFKEAYTKQPPRSIVLPGCSTLVLEIDCPAEFSSNPDQKHT</sequence>
<dbReference type="Gene3D" id="1.10.340.70">
    <property type="match status" value="1"/>
</dbReference>
<evidence type="ECO:0000313" key="3">
    <source>
        <dbReference type="EMBL" id="KAI2665719.1"/>
    </source>
</evidence>
<dbReference type="InterPro" id="IPR036397">
    <property type="entry name" value="RNaseH_sf"/>
</dbReference>
<dbReference type="InterPro" id="IPR012337">
    <property type="entry name" value="RNaseH-like_sf"/>
</dbReference>
<dbReference type="InterPro" id="IPR050951">
    <property type="entry name" value="Retrovirus_Pol_polyprotein"/>
</dbReference>
<organism evidence="3 4">
    <name type="scientific">Labeo rohita</name>
    <name type="common">Indian major carp</name>
    <name type="synonym">Cyprinus rohita</name>
    <dbReference type="NCBI Taxonomy" id="84645"/>
    <lineage>
        <taxon>Eukaryota</taxon>
        <taxon>Metazoa</taxon>
        <taxon>Chordata</taxon>
        <taxon>Craniata</taxon>
        <taxon>Vertebrata</taxon>
        <taxon>Euteleostomi</taxon>
        <taxon>Actinopterygii</taxon>
        <taxon>Neopterygii</taxon>
        <taxon>Teleostei</taxon>
        <taxon>Ostariophysi</taxon>
        <taxon>Cypriniformes</taxon>
        <taxon>Cyprinidae</taxon>
        <taxon>Labeoninae</taxon>
        <taxon>Labeonini</taxon>
        <taxon>Labeo</taxon>
    </lineage>
</organism>
<comment type="caution">
    <text evidence="3">The sequence shown here is derived from an EMBL/GenBank/DDBJ whole genome shotgun (WGS) entry which is preliminary data.</text>
</comment>
<name>A0ABQ8MSB6_LABRO</name>
<dbReference type="SUPFAM" id="SSF53098">
    <property type="entry name" value="Ribonuclease H-like"/>
    <property type="match status" value="1"/>
</dbReference>
<evidence type="ECO:0000313" key="4">
    <source>
        <dbReference type="Proteomes" id="UP000830375"/>
    </source>
</evidence>
<dbReference type="PANTHER" id="PTHR37984">
    <property type="entry name" value="PROTEIN CBG26694"/>
    <property type="match status" value="1"/>
</dbReference>
<keyword evidence="4" id="KW-1185">Reference proteome</keyword>
<dbReference type="Gene3D" id="3.30.420.10">
    <property type="entry name" value="Ribonuclease H-like superfamily/Ribonuclease H"/>
    <property type="match status" value="1"/>
</dbReference>
<dbReference type="PROSITE" id="PS50994">
    <property type="entry name" value="INTEGRASE"/>
    <property type="match status" value="1"/>
</dbReference>
<dbReference type="InterPro" id="IPR001584">
    <property type="entry name" value="Integrase_cat-core"/>
</dbReference>
<evidence type="ECO:0000256" key="1">
    <source>
        <dbReference type="ARBA" id="ARBA00039658"/>
    </source>
</evidence>
<accession>A0ABQ8MSB6</accession>
<proteinExistence type="predicted"/>
<dbReference type="Pfam" id="PF17921">
    <property type="entry name" value="Integrase_H2C2"/>
    <property type="match status" value="1"/>
</dbReference>